<reference evidence="1 2" key="1">
    <citation type="journal article" date="2018" name="Arch. Virol.">
        <title>Complete genome sequence of C130_2, a novel myovirus infecting pathogenic Escherichia coli and Shigella strains.</title>
        <authorList>
            <person name="Svab D."/>
            <person name="Falgenhauer L."/>
            <person name="Rohde M."/>
            <person name="Chakraborty T."/>
            <person name="Toth I."/>
        </authorList>
    </citation>
    <scope>NUCLEOTIDE SEQUENCE [LARGE SCALE GENOMIC DNA]</scope>
</reference>
<dbReference type="Proteomes" id="UP000266204">
    <property type="component" value="Segment"/>
</dbReference>
<keyword evidence="2" id="KW-1185">Reference proteome</keyword>
<dbReference type="EMBL" id="MH363708">
    <property type="protein sequence ID" value="AXC34358.1"/>
    <property type="molecule type" value="Genomic_DNA"/>
</dbReference>
<evidence type="ECO:0000313" key="1">
    <source>
        <dbReference type="EMBL" id="AXC34358.1"/>
    </source>
</evidence>
<gene>
    <name evidence="1" type="ORF">1302_0049</name>
</gene>
<name>A0A384ZRU0_9CAUD</name>
<organism evidence="1 2">
    <name type="scientific">Escherichia phage C130_2</name>
    <dbReference type="NCBI Taxonomy" id="2234093"/>
    <lineage>
        <taxon>Viruses</taxon>
        <taxon>Duplodnaviria</taxon>
        <taxon>Heunggongvirae</taxon>
        <taxon>Uroviricota</taxon>
        <taxon>Caudoviricetes</taxon>
        <taxon>Hungariovirus</taxon>
        <taxon>Hungariovirus C1302</taxon>
    </lineage>
</organism>
<protein>
    <submittedName>
        <fullName evidence="1">Uncharacterized protein</fullName>
    </submittedName>
</protein>
<accession>A0A384ZRU0</accession>
<proteinExistence type="predicted"/>
<sequence>MIFAIHASQLTVTQLEQLRDLAESTSRVSDHFIFQLLSDGALARFASMEKHDYVVITATERELDRAQNQA</sequence>
<evidence type="ECO:0000313" key="2">
    <source>
        <dbReference type="Proteomes" id="UP000266204"/>
    </source>
</evidence>